<accession>A0AAD5YMP4</accession>
<dbReference type="AlphaFoldDB" id="A0AAD5YMP4"/>
<organism evidence="1 2">
    <name type="scientific">Leucocoprinus birnbaumii</name>
    <dbReference type="NCBI Taxonomy" id="56174"/>
    <lineage>
        <taxon>Eukaryota</taxon>
        <taxon>Fungi</taxon>
        <taxon>Dikarya</taxon>
        <taxon>Basidiomycota</taxon>
        <taxon>Agaricomycotina</taxon>
        <taxon>Agaricomycetes</taxon>
        <taxon>Agaricomycetidae</taxon>
        <taxon>Agaricales</taxon>
        <taxon>Agaricineae</taxon>
        <taxon>Agaricaceae</taxon>
        <taxon>Leucocoprinus</taxon>
    </lineage>
</organism>
<evidence type="ECO:0000313" key="2">
    <source>
        <dbReference type="Proteomes" id="UP001213000"/>
    </source>
</evidence>
<dbReference type="EMBL" id="JANIEX010002026">
    <property type="protein sequence ID" value="KAJ3552630.1"/>
    <property type="molecule type" value="Genomic_DNA"/>
</dbReference>
<reference evidence="1" key="1">
    <citation type="submission" date="2022-07" db="EMBL/GenBank/DDBJ databases">
        <title>Genome Sequence of Leucocoprinus birnbaumii.</title>
        <authorList>
            <person name="Buettner E."/>
        </authorList>
    </citation>
    <scope>NUCLEOTIDE SEQUENCE</scope>
    <source>
        <strain evidence="1">VT141</strain>
    </source>
</reference>
<sequence length="437" mass="49521">MDPTRQVLPKLEAVMARAERLEGMFTGLNGSCAPRNAYRSQNEYHGRTPLVVMGDYVVVLMEERSVGVSYQWLSREEVSMKGRIAHEYKVPMHQQHSYRFETADYHVYHMDHDSSTFYVVSRSSLENKDRVVRVARIKLDDAGKPFLSSCENVVANPERCPSDYMKIRGQYLIIYCYNADLEYDTDINVLNLETKVISQYRCWSEFVQKDIYVSDTHLLWVVGSGTHFCLFDLPRTKDGSIPVTPVNRVPLHPVASGRLLSVPLWRSYQIFHRANPYSFAIVGVATGFPEVKTTEIHFASLRELANNWIVETETEEIEGFHAGGAVFATPSLQAESMLGIFSSRVSAQSSSGTLDGRPKLLHINYQLLHVSGLTSRVGMKSAQLVLTKMDIAPWVDEQVERLRFIDFDPFSGRALLISEQAPELGPGFQTIVVLDWL</sequence>
<evidence type="ECO:0000313" key="1">
    <source>
        <dbReference type="EMBL" id="KAJ3552630.1"/>
    </source>
</evidence>
<protein>
    <submittedName>
        <fullName evidence="1">Uncharacterized protein</fullName>
    </submittedName>
</protein>
<keyword evidence="2" id="KW-1185">Reference proteome</keyword>
<dbReference type="Proteomes" id="UP001213000">
    <property type="component" value="Unassembled WGS sequence"/>
</dbReference>
<gene>
    <name evidence="1" type="ORF">NP233_g12837</name>
</gene>
<name>A0AAD5YMP4_9AGAR</name>
<comment type="caution">
    <text evidence="1">The sequence shown here is derived from an EMBL/GenBank/DDBJ whole genome shotgun (WGS) entry which is preliminary data.</text>
</comment>
<proteinExistence type="predicted"/>